<proteinExistence type="predicted"/>
<organism evidence="1 2">
    <name type="scientific">Pyrus ussuriensis x Pyrus communis</name>
    <dbReference type="NCBI Taxonomy" id="2448454"/>
    <lineage>
        <taxon>Eukaryota</taxon>
        <taxon>Viridiplantae</taxon>
        <taxon>Streptophyta</taxon>
        <taxon>Embryophyta</taxon>
        <taxon>Tracheophyta</taxon>
        <taxon>Spermatophyta</taxon>
        <taxon>Magnoliopsida</taxon>
        <taxon>eudicotyledons</taxon>
        <taxon>Gunneridae</taxon>
        <taxon>Pentapetalae</taxon>
        <taxon>rosids</taxon>
        <taxon>fabids</taxon>
        <taxon>Rosales</taxon>
        <taxon>Rosaceae</taxon>
        <taxon>Amygdaloideae</taxon>
        <taxon>Maleae</taxon>
        <taxon>Pyrus</taxon>
    </lineage>
</organism>
<reference evidence="1 2" key="1">
    <citation type="submission" date="2019-09" db="EMBL/GenBank/DDBJ databases">
        <authorList>
            <person name="Ou C."/>
        </authorList>
    </citation>
    <scope>NUCLEOTIDE SEQUENCE [LARGE SCALE GENOMIC DNA]</scope>
    <source>
        <strain evidence="1">S2</strain>
        <tissue evidence="1">Leaf</tissue>
    </source>
</reference>
<sequence>MTFERFAAMAEHGGELVAGAPEALHYHRSHQHWFNYLISQQWQSMVENLQLAHQEVSIIIDLINTVETNDVVIE</sequence>
<keyword evidence="2" id="KW-1185">Reference proteome</keyword>
<evidence type="ECO:0000313" key="2">
    <source>
        <dbReference type="Proteomes" id="UP000327157"/>
    </source>
</evidence>
<dbReference type="OrthoDB" id="2020583at2759"/>
<protein>
    <submittedName>
        <fullName evidence="1">Mediator of RNA polymerase II transcription subunit 17</fullName>
    </submittedName>
</protein>
<dbReference type="EMBL" id="SMOL01000401">
    <property type="protein sequence ID" value="KAB2617095.1"/>
    <property type="molecule type" value="Genomic_DNA"/>
</dbReference>
<comment type="caution">
    <text evidence="1">The sequence shown here is derived from an EMBL/GenBank/DDBJ whole genome shotgun (WGS) entry which is preliminary data.</text>
</comment>
<reference evidence="2" key="2">
    <citation type="submission" date="2019-10" db="EMBL/GenBank/DDBJ databases">
        <title>A de novo genome assembly of a pear dwarfing rootstock.</title>
        <authorList>
            <person name="Wang F."/>
            <person name="Wang J."/>
            <person name="Li S."/>
            <person name="Zhang Y."/>
            <person name="Fang M."/>
            <person name="Ma L."/>
            <person name="Zhao Y."/>
            <person name="Jiang S."/>
        </authorList>
    </citation>
    <scope>NUCLEOTIDE SEQUENCE [LARGE SCALE GENOMIC DNA]</scope>
</reference>
<name>A0A5N5GNE3_9ROSA</name>
<accession>A0A5N5GNE3</accession>
<evidence type="ECO:0000313" key="1">
    <source>
        <dbReference type="EMBL" id="KAB2617095.1"/>
    </source>
</evidence>
<dbReference type="AlphaFoldDB" id="A0A5N5GNE3"/>
<dbReference type="Proteomes" id="UP000327157">
    <property type="component" value="Chromosome 15"/>
</dbReference>
<reference evidence="1 2" key="3">
    <citation type="submission" date="2019-11" db="EMBL/GenBank/DDBJ databases">
        <title>A de novo genome assembly of a pear dwarfing rootstock.</title>
        <authorList>
            <person name="Wang F."/>
            <person name="Wang J."/>
            <person name="Li S."/>
            <person name="Zhang Y."/>
            <person name="Fang M."/>
            <person name="Ma L."/>
            <person name="Zhao Y."/>
            <person name="Jiang S."/>
        </authorList>
    </citation>
    <scope>NUCLEOTIDE SEQUENCE [LARGE SCALE GENOMIC DNA]</scope>
    <source>
        <strain evidence="1">S2</strain>
        <tissue evidence="1">Leaf</tissue>
    </source>
</reference>
<gene>
    <name evidence="1" type="ORF">D8674_012964</name>
</gene>